<dbReference type="Proteomes" id="UP000241074">
    <property type="component" value="Chromosome"/>
</dbReference>
<dbReference type="OrthoDB" id="9783151at2"/>
<protein>
    <recommendedName>
        <fullName evidence="7">Protein kinase domain-containing protein</fullName>
    </recommendedName>
</protein>
<dbReference type="EMBL" id="CP027860">
    <property type="protein sequence ID" value="AVP98858.1"/>
    <property type="molecule type" value="Genomic_DNA"/>
</dbReference>
<evidence type="ECO:0000256" key="5">
    <source>
        <dbReference type="PROSITE-ProRule" id="PRU10141"/>
    </source>
</evidence>
<dbReference type="SUPFAM" id="SSF48452">
    <property type="entry name" value="TPR-like"/>
    <property type="match status" value="1"/>
</dbReference>
<evidence type="ECO:0000256" key="1">
    <source>
        <dbReference type="ARBA" id="ARBA00022679"/>
    </source>
</evidence>
<evidence type="ECO:0000256" key="6">
    <source>
        <dbReference type="SAM" id="MobiDB-lite"/>
    </source>
</evidence>
<dbReference type="PANTHER" id="PTHR43289">
    <property type="entry name" value="MITOGEN-ACTIVATED PROTEIN KINASE KINASE KINASE 20-RELATED"/>
    <property type="match status" value="1"/>
</dbReference>
<sequence>MIERSRTPMNEFKTSPPDDATSGAHTGEDPTMRFATGGAFKGRLLREFLAAPQTAEPGTRIGAFEVREQIGSGGMGAVFRAERISGGFEQTVAIKLILGRNPTTLERFRVEREILAGLRHPNIAQLVDGGETADGSLYLAMEYVDGMPLDEYCNQRGLDTKARLRMLLKIADALAHAHRNLVIHRDIKPTNILVNRADGRPKLLDFGIAKLFGGQQDRDLTQQTLGPMTPTYAAPEQFRAEPITVATDIYQFGVLMFWLLSGGLPYDTPTNDLVAWARAVIEEEPLTLSKARIRSQVSAPAPAADLAVGRRQRRANRDLDAIVQMALMKEPNQRYGSMHALIADLEAFLDGRPVVARHGGALYRLGRFITRHRWAVIATTSAALGLAVATAVAVVQAHQARSEAERLHASVALLNSVFQAADVNAGHGGRRSLEDLLDVAAKDVMQRLDHHPDLRAGVLMQVADAFTSMGLPARAAPLYQQAIDDFRTRGEHGTQYLQALERGALAMYWNGNADAAKQLVAEAEPLAVSASDEHATVRDGLLFTQWQILRSEARAAECFEVAEASVRNAERASPAVRDTLMQKALVRRGTSATDLERFLDGERDLLAAVALGTRLWGEKHAATLKAKQALGWHYASRGDYEKGLAILEPAGQQVIEVFGANSQEWARNLYNRGNIYLTIPGRWRDAVAAYQESSQVYREAASPGIGIGALFTAAGLLRVHGQCDEALPMYVEVERVWRQPEVLRAPVSKRLYVELASCQLATGALDAAKASYQLAVDALANEDQSSVLYAEFLAVGATIASAERDAPRAEALLSQALHIVGDNPDYEPLRQQWQIELARLRRQ</sequence>
<dbReference type="Gene3D" id="3.30.200.20">
    <property type="entry name" value="Phosphorylase Kinase, domain 1"/>
    <property type="match status" value="1"/>
</dbReference>
<dbReference type="PROSITE" id="PS00107">
    <property type="entry name" value="PROTEIN_KINASE_ATP"/>
    <property type="match status" value="1"/>
</dbReference>
<evidence type="ECO:0000313" key="9">
    <source>
        <dbReference type="Proteomes" id="UP000241074"/>
    </source>
</evidence>
<accession>A0A2P1PVI5</accession>
<evidence type="ECO:0000313" key="8">
    <source>
        <dbReference type="EMBL" id="AVP98858.1"/>
    </source>
</evidence>
<dbReference type="Pfam" id="PF00069">
    <property type="entry name" value="Pkinase"/>
    <property type="match status" value="1"/>
</dbReference>
<dbReference type="GO" id="GO:0004674">
    <property type="term" value="F:protein serine/threonine kinase activity"/>
    <property type="evidence" value="ECO:0007669"/>
    <property type="project" value="TreeGrafter"/>
</dbReference>
<dbReference type="CDD" id="cd14014">
    <property type="entry name" value="STKc_PknB_like"/>
    <property type="match status" value="1"/>
</dbReference>
<keyword evidence="2 5" id="KW-0547">Nucleotide-binding</keyword>
<dbReference type="GO" id="GO:0005524">
    <property type="term" value="F:ATP binding"/>
    <property type="evidence" value="ECO:0007669"/>
    <property type="project" value="UniProtKB-UniRule"/>
</dbReference>
<evidence type="ECO:0000256" key="2">
    <source>
        <dbReference type="ARBA" id="ARBA00022741"/>
    </source>
</evidence>
<keyword evidence="3" id="KW-0418">Kinase</keyword>
<dbReference type="InterPro" id="IPR008271">
    <property type="entry name" value="Ser/Thr_kinase_AS"/>
</dbReference>
<dbReference type="InterPro" id="IPR000719">
    <property type="entry name" value="Prot_kinase_dom"/>
</dbReference>
<feature type="region of interest" description="Disordered" evidence="6">
    <location>
        <begin position="1"/>
        <end position="30"/>
    </location>
</feature>
<feature type="domain" description="Protein kinase" evidence="7">
    <location>
        <begin position="64"/>
        <end position="349"/>
    </location>
</feature>
<evidence type="ECO:0000256" key="4">
    <source>
        <dbReference type="ARBA" id="ARBA00022840"/>
    </source>
</evidence>
<gene>
    <name evidence="8" type="ORF">C7S18_17470</name>
</gene>
<dbReference type="PROSITE" id="PS00108">
    <property type="entry name" value="PROTEIN_KINASE_ST"/>
    <property type="match status" value="1"/>
</dbReference>
<dbReference type="PANTHER" id="PTHR43289:SF34">
    <property type="entry name" value="SERINE_THREONINE-PROTEIN KINASE YBDM-RELATED"/>
    <property type="match status" value="1"/>
</dbReference>
<keyword evidence="9" id="KW-1185">Reference proteome</keyword>
<dbReference type="Gene3D" id="1.10.510.10">
    <property type="entry name" value="Transferase(Phosphotransferase) domain 1"/>
    <property type="match status" value="1"/>
</dbReference>
<dbReference type="Gene3D" id="1.25.40.10">
    <property type="entry name" value="Tetratricopeptide repeat domain"/>
    <property type="match status" value="2"/>
</dbReference>
<name>A0A2P1PVI5_9GAMM</name>
<proteinExistence type="predicted"/>
<evidence type="ECO:0000256" key="3">
    <source>
        <dbReference type="ARBA" id="ARBA00022777"/>
    </source>
</evidence>
<keyword evidence="1" id="KW-0808">Transferase</keyword>
<dbReference type="AlphaFoldDB" id="A0A2P1PVI5"/>
<dbReference type="PROSITE" id="PS50011">
    <property type="entry name" value="PROTEIN_KINASE_DOM"/>
    <property type="match status" value="1"/>
</dbReference>
<dbReference type="InterPro" id="IPR017441">
    <property type="entry name" value="Protein_kinase_ATP_BS"/>
</dbReference>
<evidence type="ECO:0000259" key="7">
    <source>
        <dbReference type="PROSITE" id="PS50011"/>
    </source>
</evidence>
<keyword evidence="4 5" id="KW-0067">ATP-binding</keyword>
<feature type="binding site" evidence="5">
    <location>
        <position position="95"/>
    </location>
    <ligand>
        <name>ATP</name>
        <dbReference type="ChEBI" id="CHEBI:30616"/>
    </ligand>
</feature>
<dbReference type="SUPFAM" id="SSF56112">
    <property type="entry name" value="Protein kinase-like (PK-like)"/>
    <property type="match status" value="1"/>
</dbReference>
<dbReference type="InterPro" id="IPR011990">
    <property type="entry name" value="TPR-like_helical_dom_sf"/>
</dbReference>
<dbReference type="SMART" id="SM00220">
    <property type="entry name" value="S_TKc"/>
    <property type="match status" value="1"/>
</dbReference>
<organism evidence="8 9">
    <name type="scientific">Ahniella affigens</name>
    <dbReference type="NCBI Taxonomy" id="2021234"/>
    <lineage>
        <taxon>Bacteria</taxon>
        <taxon>Pseudomonadati</taxon>
        <taxon>Pseudomonadota</taxon>
        <taxon>Gammaproteobacteria</taxon>
        <taxon>Lysobacterales</taxon>
        <taxon>Rhodanobacteraceae</taxon>
        <taxon>Ahniella</taxon>
    </lineage>
</organism>
<reference evidence="8 9" key="1">
    <citation type="submission" date="2018-03" db="EMBL/GenBank/DDBJ databases">
        <title>Ahniella affigens gen. nov., sp. nov., a gammaproteobacterium isolated from sandy soil near a stream.</title>
        <authorList>
            <person name="Ko Y."/>
            <person name="Kim J.-H."/>
        </authorList>
    </citation>
    <scope>NUCLEOTIDE SEQUENCE [LARGE SCALE GENOMIC DNA]</scope>
    <source>
        <strain evidence="8 9">D13</strain>
    </source>
</reference>
<reference evidence="8 9" key="2">
    <citation type="submission" date="2018-03" db="EMBL/GenBank/DDBJ databases">
        <authorList>
            <person name="Keele B.F."/>
        </authorList>
    </citation>
    <scope>NUCLEOTIDE SEQUENCE [LARGE SCALE GENOMIC DNA]</scope>
    <source>
        <strain evidence="8 9">D13</strain>
    </source>
</reference>
<dbReference type="InterPro" id="IPR011009">
    <property type="entry name" value="Kinase-like_dom_sf"/>
</dbReference>
<dbReference type="KEGG" id="xba:C7S18_17470"/>